<keyword evidence="8" id="KW-1185">Reference proteome</keyword>
<dbReference type="CDD" id="cd10001">
    <property type="entry name" value="HDAC_classII_APAH"/>
    <property type="match status" value="1"/>
</dbReference>
<dbReference type="InterPro" id="IPR000286">
    <property type="entry name" value="HDACs"/>
</dbReference>
<comment type="caution">
    <text evidence="7">The sequence shown here is derived from an EMBL/GenBank/DDBJ whole genome shotgun (WGS) entry which is preliminary data.</text>
</comment>
<dbReference type="InterPro" id="IPR023696">
    <property type="entry name" value="Ureohydrolase_dom_sf"/>
</dbReference>
<keyword evidence="3" id="KW-0479">Metal-binding</keyword>
<dbReference type="PRINTS" id="PR01270">
    <property type="entry name" value="HDASUPER"/>
</dbReference>
<dbReference type="Gene3D" id="3.40.800.20">
    <property type="entry name" value="Histone deacetylase domain"/>
    <property type="match status" value="1"/>
</dbReference>
<comment type="cofactor">
    <cofactor evidence="1">
        <name>Zn(2+)</name>
        <dbReference type="ChEBI" id="CHEBI:29105"/>
    </cofactor>
</comment>
<dbReference type="PANTHER" id="PTHR10625">
    <property type="entry name" value="HISTONE DEACETYLASE HDAC1-RELATED"/>
    <property type="match status" value="1"/>
</dbReference>
<evidence type="ECO:0000256" key="4">
    <source>
        <dbReference type="ARBA" id="ARBA00022801"/>
    </source>
</evidence>
<feature type="domain" description="Histone deacetylase" evidence="6">
    <location>
        <begin position="26"/>
        <end position="331"/>
    </location>
</feature>
<evidence type="ECO:0000256" key="2">
    <source>
        <dbReference type="ARBA" id="ARBA00005947"/>
    </source>
</evidence>
<dbReference type="EMBL" id="JBHSMS010000023">
    <property type="protein sequence ID" value="MFC5510886.1"/>
    <property type="molecule type" value="Genomic_DNA"/>
</dbReference>
<dbReference type="SUPFAM" id="SSF52768">
    <property type="entry name" value="Arginase/deacetylase"/>
    <property type="match status" value="1"/>
</dbReference>
<evidence type="ECO:0000256" key="1">
    <source>
        <dbReference type="ARBA" id="ARBA00001947"/>
    </source>
</evidence>
<gene>
    <name evidence="7" type="ORF">ACFPOU_07090</name>
</gene>
<keyword evidence="4" id="KW-0378">Hydrolase</keyword>
<accession>A0ABW0PDZ9</accession>
<evidence type="ECO:0000313" key="7">
    <source>
        <dbReference type="EMBL" id="MFC5510886.1"/>
    </source>
</evidence>
<dbReference type="Pfam" id="PF00850">
    <property type="entry name" value="Hist_deacetyl"/>
    <property type="match status" value="1"/>
</dbReference>
<evidence type="ECO:0000256" key="3">
    <source>
        <dbReference type="ARBA" id="ARBA00022723"/>
    </source>
</evidence>
<evidence type="ECO:0000256" key="5">
    <source>
        <dbReference type="ARBA" id="ARBA00022833"/>
    </source>
</evidence>
<evidence type="ECO:0000259" key="6">
    <source>
        <dbReference type="Pfam" id="PF00850"/>
    </source>
</evidence>
<sequence>MLTFYNEHHALHRAQSARAGGAAAFEQPERVALVLTELQRRGLGQIVTPHRAPLVSLERIHSAPYLHFLRSAWSDWTALDASHAGRDALAANWPIRGMRGDLEPGSVTGRLGLYSMDATPLTAGTWNAAKTGADCAINAAHALRLGRRGSFALTRPPGHHAGSDFFGGGCFLNNAALAAQHLLDDGAKRVAILDIDYHHGSGTQGIFYGRGDVLTVSIHADPQWDFPFYLGYADETGSAEGSGANMNLPLARGAGAAHWLAALETACLKLGMFAPEALVVALGVGARGGDAGAGPGFDLQGADYLRIGERIAWLGLPTAFVFEGGQAHAELGIHTVNVLEGFETAATL</sequence>
<dbReference type="PANTHER" id="PTHR10625:SF17">
    <property type="entry name" value="HISTONE DEACETYLASE 8"/>
    <property type="match status" value="1"/>
</dbReference>
<keyword evidence="5" id="KW-0862">Zinc</keyword>
<evidence type="ECO:0000313" key="8">
    <source>
        <dbReference type="Proteomes" id="UP001596031"/>
    </source>
</evidence>
<dbReference type="InterPro" id="IPR037138">
    <property type="entry name" value="His_deacetylse_dom_sf"/>
</dbReference>
<protein>
    <submittedName>
        <fullName evidence="7">Histone deacetylase family protein</fullName>
    </submittedName>
</protein>
<name>A0ABW0PDZ9_9BURK</name>
<organism evidence="7 8">
    <name type="scientific">Massilia jejuensis</name>
    <dbReference type="NCBI Taxonomy" id="648894"/>
    <lineage>
        <taxon>Bacteria</taxon>
        <taxon>Pseudomonadati</taxon>
        <taxon>Pseudomonadota</taxon>
        <taxon>Betaproteobacteria</taxon>
        <taxon>Burkholderiales</taxon>
        <taxon>Oxalobacteraceae</taxon>
        <taxon>Telluria group</taxon>
        <taxon>Massilia</taxon>
    </lineage>
</organism>
<dbReference type="InterPro" id="IPR023801">
    <property type="entry name" value="His_deacetylse_dom"/>
</dbReference>
<comment type="similarity">
    <text evidence="2">Belongs to the histone deacetylase family.</text>
</comment>
<reference evidence="8" key="1">
    <citation type="journal article" date="2019" name="Int. J. Syst. Evol. Microbiol.">
        <title>The Global Catalogue of Microorganisms (GCM) 10K type strain sequencing project: providing services to taxonomists for standard genome sequencing and annotation.</title>
        <authorList>
            <consortium name="The Broad Institute Genomics Platform"/>
            <consortium name="The Broad Institute Genome Sequencing Center for Infectious Disease"/>
            <person name="Wu L."/>
            <person name="Ma J."/>
        </authorList>
    </citation>
    <scope>NUCLEOTIDE SEQUENCE [LARGE SCALE GENOMIC DNA]</scope>
    <source>
        <strain evidence="8">CCUG 38813</strain>
    </source>
</reference>
<dbReference type="RefSeq" id="WP_379718721.1">
    <property type="nucleotide sequence ID" value="NZ_JBHSMS010000023.1"/>
</dbReference>
<dbReference type="Proteomes" id="UP001596031">
    <property type="component" value="Unassembled WGS sequence"/>
</dbReference>
<proteinExistence type="inferred from homology"/>